<name>A0A0J7JV48_LASNI</name>
<dbReference type="AlphaFoldDB" id="A0A0J7JV48"/>
<dbReference type="PaxDb" id="67767-A0A0J7JV48"/>
<reference evidence="1 2" key="1">
    <citation type="submission" date="2015-04" db="EMBL/GenBank/DDBJ databases">
        <title>Lasius niger genome sequencing.</title>
        <authorList>
            <person name="Konorov E.A."/>
            <person name="Nikitin M.A."/>
            <person name="Kirill M.V."/>
            <person name="Chang P."/>
        </authorList>
    </citation>
    <scope>NUCLEOTIDE SEQUENCE [LARGE SCALE GENOMIC DNA]</scope>
    <source>
        <tissue evidence="1">Whole</tissue>
    </source>
</reference>
<dbReference type="Proteomes" id="UP000036403">
    <property type="component" value="Unassembled WGS sequence"/>
</dbReference>
<sequence length="41" mass="4450">MGLTQGFMPSGDNIESYGLEVILNPGISCITSIFVQGFSYY</sequence>
<dbReference type="EMBL" id="LBMM01029663">
    <property type="protein sequence ID" value="KMQ81989.1"/>
    <property type="molecule type" value="Genomic_DNA"/>
</dbReference>
<organism evidence="1 2">
    <name type="scientific">Lasius niger</name>
    <name type="common">Black garden ant</name>
    <dbReference type="NCBI Taxonomy" id="67767"/>
    <lineage>
        <taxon>Eukaryota</taxon>
        <taxon>Metazoa</taxon>
        <taxon>Ecdysozoa</taxon>
        <taxon>Arthropoda</taxon>
        <taxon>Hexapoda</taxon>
        <taxon>Insecta</taxon>
        <taxon>Pterygota</taxon>
        <taxon>Neoptera</taxon>
        <taxon>Endopterygota</taxon>
        <taxon>Hymenoptera</taxon>
        <taxon>Apocrita</taxon>
        <taxon>Aculeata</taxon>
        <taxon>Formicoidea</taxon>
        <taxon>Formicidae</taxon>
        <taxon>Formicinae</taxon>
        <taxon>Lasius</taxon>
        <taxon>Lasius</taxon>
    </lineage>
</organism>
<protein>
    <submittedName>
        <fullName evidence="1">Uncharacterized protein</fullName>
    </submittedName>
</protein>
<evidence type="ECO:0000313" key="1">
    <source>
        <dbReference type="EMBL" id="KMQ81989.1"/>
    </source>
</evidence>
<keyword evidence="2" id="KW-1185">Reference proteome</keyword>
<evidence type="ECO:0000313" key="2">
    <source>
        <dbReference type="Proteomes" id="UP000036403"/>
    </source>
</evidence>
<proteinExistence type="predicted"/>
<accession>A0A0J7JV48</accession>
<comment type="caution">
    <text evidence="1">The sequence shown here is derived from an EMBL/GenBank/DDBJ whole genome shotgun (WGS) entry which is preliminary data.</text>
</comment>
<feature type="non-terminal residue" evidence="1">
    <location>
        <position position="41"/>
    </location>
</feature>
<gene>
    <name evidence="1" type="ORF">RF55_24572</name>
</gene>